<evidence type="ECO:0000313" key="3">
    <source>
        <dbReference type="Proteomes" id="UP000029121"/>
    </source>
</evidence>
<keyword evidence="3" id="KW-1185">Reference proteome</keyword>
<proteinExistence type="predicted"/>
<dbReference type="AlphaFoldDB" id="R0G8B2"/>
<feature type="compositionally biased region" description="Basic and acidic residues" evidence="1">
    <location>
        <begin position="41"/>
        <end position="51"/>
    </location>
</feature>
<evidence type="ECO:0000313" key="2">
    <source>
        <dbReference type="EMBL" id="EOA12779.1"/>
    </source>
</evidence>
<protein>
    <submittedName>
        <fullName evidence="2">Uncharacterized protein</fullName>
    </submittedName>
</protein>
<feature type="region of interest" description="Disordered" evidence="1">
    <location>
        <begin position="26"/>
        <end position="51"/>
    </location>
</feature>
<dbReference type="Proteomes" id="UP000029121">
    <property type="component" value="Unassembled WGS sequence"/>
</dbReference>
<sequence length="67" mass="7675">MDAKSWPQMFPWSQCSCFVPTRILDNKQTSEEKKKKGPVRPPRDHPGKVEPSRVTILYSTGCIRGRS</sequence>
<dbReference type="EMBL" id="KB870812">
    <property type="protein sequence ID" value="EOA12779.1"/>
    <property type="molecule type" value="Genomic_DNA"/>
</dbReference>
<accession>R0G8B2</accession>
<evidence type="ECO:0000256" key="1">
    <source>
        <dbReference type="SAM" id="MobiDB-lite"/>
    </source>
</evidence>
<gene>
    <name evidence="2" type="ORF">CARUB_v10028697mg</name>
</gene>
<name>R0G8B2_9BRAS</name>
<organism evidence="2 3">
    <name type="scientific">Capsella rubella</name>
    <dbReference type="NCBI Taxonomy" id="81985"/>
    <lineage>
        <taxon>Eukaryota</taxon>
        <taxon>Viridiplantae</taxon>
        <taxon>Streptophyta</taxon>
        <taxon>Embryophyta</taxon>
        <taxon>Tracheophyta</taxon>
        <taxon>Spermatophyta</taxon>
        <taxon>Magnoliopsida</taxon>
        <taxon>eudicotyledons</taxon>
        <taxon>Gunneridae</taxon>
        <taxon>Pentapetalae</taxon>
        <taxon>rosids</taxon>
        <taxon>malvids</taxon>
        <taxon>Brassicales</taxon>
        <taxon>Brassicaceae</taxon>
        <taxon>Camelineae</taxon>
        <taxon>Capsella</taxon>
    </lineage>
</organism>
<reference evidence="3" key="1">
    <citation type="journal article" date="2013" name="Nat. Genet.">
        <title>The Capsella rubella genome and the genomic consequences of rapid mating system evolution.</title>
        <authorList>
            <person name="Slotte T."/>
            <person name="Hazzouri K.M."/>
            <person name="Agren J.A."/>
            <person name="Koenig D."/>
            <person name="Maumus F."/>
            <person name="Guo Y.L."/>
            <person name="Steige K."/>
            <person name="Platts A.E."/>
            <person name="Escobar J.S."/>
            <person name="Newman L.K."/>
            <person name="Wang W."/>
            <person name="Mandakova T."/>
            <person name="Vello E."/>
            <person name="Smith L.M."/>
            <person name="Henz S.R."/>
            <person name="Steffen J."/>
            <person name="Takuno S."/>
            <person name="Brandvain Y."/>
            <person name="Coop G."/>
            <person name="Andolfatto P."/>
            <person name="Hu T.T."/>
            <person name="Blanchette M."/>
            <person name="Clark R.M."/>
            <person name="Quesneville H."/>
            <person name="Nordborg M."/>
            <person name="Gaut B.S."/>
            <person name="Lysak M.A."/>
            <person name="Jenkins J."/>
            <person name="Grimwood J."/>
            <person name="Chapman J."/>
            <person name="Prochnik S."/>
            <person name="Shu S."/>
            <person name="Rokhsar D."/>
            <person name="Schmutz J."/>
            <person name="Weigel D."/>
            <person name="Wright S.I."/>
        </authorList>
    </citation>
    <scope>NUCLEOTIDE SEQUENCE [LARGE SCALE GENOMIC DNA]</scope>
    <source>
        <strain evidence="3">cv. Monte Gargano</strain>
    </source>
</reference>